<gene>
    <name evidence="2" type="ORF">Aory04_000714300</name>
</gene>
<protein>
    <submittedName>
        <fullName evidence="2">Unnamed protein product</fullName>
    </submittedName>
</protein>
<sequence length="106" mass="11853">MERLPLSTTSFSRPSQAPSFTSNEISMLDEPHAMNPSQLTTAEKRLYDFLYYQGWTGTQCSSYFAHIEAIKEALSHYFYSQAWSDDQVASASRALPDGITGEFPGS</sequence>
<reference evidence="2" key="1">
    <citation type="submission" date="2023-04" db="EMBL/GenBank/DDBJ databases">
        <title>Aspergillus oryzae NBRC 4228.</title>
        <authorList>
            <person name="Ichikawa N."/>
            <person name="Sato H."/>
            <person name="Tonouchi N."/>
        </authorList>
    </citation>
    <scope>NUCLEOTIDE SEQUENCE</scope>
    <source>
        <strain evidence="2">NBRC 4228</strain>
    </source>
</reference>
<proteinExistence type="predicted"/>
<organism evidence="2 3">
    <name type="scientific">Aspergillus oryzae</name>
    <name type="common">Yellow koji mold</name>
    <dbReference type="NCBI Taxonomy" id="5062"/>
    <lineage>
        <taxon>Eukaryota</taxon>
        <taxon>Fungi</taxon>
        <taxon>Dikarya</taxon>
        <taxon>Ascomycota</taxon>
        <taxon>Pezizomycotina</taxon>
        <taxon>Eurotiomycetes</taxon>
        <taxon>Eurotiomycetidae</taxon>
        <taxon>Eurotiales</taxon>
        <taxon>Aspergillaceae</taxon>
        <taxon>Aspergillus</taxon>
        <taxon>Aspergillus subgen. Circumdati</taxon>
    </lineage>
</organism>
<evidence type="ECO:0000313" key="2">
    <source>
        <dbReference type="EMBL" id="GMG31213.1"/>
    </source>
</evidence>
<dbReference type="AlphaFoldDB" id="A0AAN4YIB0"/>
<feature type="compositionally biased region" description="Polar residues" evidence="1">
    <location>
        <begin position="1"/>
        <end position="25"/>
    </location>
</feature>
<dbReference type="Proteomes" id="UP001165205">
    <property type="component" value="Unassembled WGS sequence"/>
</dbReference>
<comment type="caution">
    <text evidence="2">The sequence shown here is derived from an EMBL/GenBank/DDBJ whole genome shotgun (WGS) entry which is preliminary data.</text>
</comment>
<dbReference type="EMBL" id="BSYA01000081">
    <property type="protein sequence ID" value="GMG31213.1"/>
    <property type="molecule type" value="Genomic_DNA"/>
</dbReference>
<evidence type="ECO:0000313" key="3">
    <source>
        <dbReference type="Proteomes" id="UP001165205"/>
    </source>
</evidence>
<accession>A0AAN4YIB0</accession>
<name>A0AAN4YIB0_ASPOZ</name>
<evidence type="ECO:0000256" key="1">
    <source>
        <dbReference type="SAM" id="MobiDB-lite"/>
    </source>
</evidence>
<feature type="region of interest" description="Disordered" evidence="1">
    <location>
        <begin position="1"/>
        <end position="28"/>
    </location>
</feature>